<dbReference type="Proteomes" id="UP000308744">
    <property type="component" value="Unassembled WGS sequence"/>
</dbReference>
<evidence type="ECO:0000313" key="3">
    <source>
        <dbReference type="Proteomes" id="UP000308744"/>
    </source>
</evidence>
<dbReference type="Pfam" id="PF18431">
    <property type="entry name" value="RNAse_A_bac"/>
    <property type="match status" value="1"/>
</dbReference>
<dbReference type="AlphaFoldDB" id="A0A4U2YRJ7"/>
<evidence type="ECO:0000259" key="1">
    <source>
        <dbReference type="Pfam" id="PF18431"/>
    </source>
</evidence>
<keyword evidence="3" id="KW-1185">Reference proteome</keyword>
<reference evidence="2 3" key="1">
    <citation type="submission" date="2019-04" db="EMBL/GenBank/DDBJ databases">
        <title>Lysinibacillus genome sequencing.</title>
        <authorList>
            <person name="Dunlap C."/>
        </authorList>
    </citation>
    <scope>NUCLEOTIDE SEQUENCE [LARGE SCALE GENOMIC DNA]</scope>
    <source>
        <strain evidence="2 3">CCTCC AB 2010389</strain>
    </source>
</reference>
<comment type="caution">
    <text evidence="2">The sequence shown here is derived from an EMBL/GenBank/DDBJ whole genome shotgun (WGS) entry which is preliminary data.</text>
</comment>
<proteinExistence type="predicted"/>
<protein>
    <recommendedName>
        <fullName evidence="1">Bacterial CdiA-CT RNAse A domain-containing protein</fullName>
    </recommendedName>
</protein>
<name>A0A4U2YRJ7_9BACI</name>
<dbReference type="InterPro" id="IPR041436">
    <property type="entry name" value="RNAse_A_bac"/>
</dbReference>
<sequence length="125" mass="14773">MAYEIMFYQLSDEELYQKVKIAFTDITCFFNREVGEQAIHDNMKYNADVIATWLFDESPNTNQRLRIEYEHTKPIGYGVSWRDKERVDNISHSYIVLKKSKFKEDEEGFYIIFAAPYLKAGGYVS</sequence>
<evidence type="ECO:0000313" key="2">
    <source>
        <dbReference type="EMBL" id="TKI63302.1"/>
    </source>
</evidence>
<feature type="domain" description="Bacterial CdiA-CT RNAse A" evidence="1">
    <location>
        <begin position="10"/>
        <end position="113"/>
    </location>
</feature>
<accession>A0A4U2YRJ7</accession>
<dbReference type="RefSeq" id="WP_107895006.1">
    <property type="nucleotide sequence ID" value="NZ_PYWM01000006.1"/>
</dbReference>
<dbReference type="EMBL" id="SZPU01000068">
    <property type="protein sequence ID" value="TKI63302.1"/>
    <property type="molecule type" value="Genomic_DNA"/>
</dbReference>
<organism evidence="2 3">
    <name type="scientific">Lysinibacillus mangiferihumi</name>
    <dbReference type="NCBI Taxonomy" id="1130819"/>
    <lineage>
        <taxon>Bacteria</taxon>
        <taxon>Bacillati</taxon>
        <taxon>Bacillota</taxon>
        <taxon>Bacilli</taxon>
        <taxon>Bacillales</taxon>
        <taxon>Bacillaceae</taxon>
        <taxon>Lysinibacillus</taxon>
    </lineage>
</organism>
<gene>
    <name evidence="2" type="ORF">FC756_18365</name>
</gene>